<accession>A0A3P8WAK9</accession>
<feature type="compositionally biased region" description="Basic and acidic residues" evidence="14">
    <location>
        <begin position="96"/>
        <end position="113"/>
    </location>
</feature>
<feature type="compositionally biased region" description="Basic residues" evidence="14">
    <location>
        <begin position="122"/>
        <end position="132"/>
    </location>
</feature>
<evidence type="ECO:0000313" key="16">
    <source>
        <dbReference type="Ensembl" id="ENSCSEP00000022666.1"/>
    </source>
</evidence>
<evidence type="ECO:0000256" key="7">
    <source>
        <dbReference type="ARBA" id="ARBA00022679"/>
    </source>
</evidence>
<keyword evidence="9 13" id="KW-0863">Zinc-finger</keyword>
<dbReference type="GO" id="GO:0000209">
    <property type="term" value="P:protein polyubiquitination"/>
    <property type="evidence" value="ECO:0007669"/>
    <property type="project" value="UniProtKB-ARBA"/>
</dbReference>
<evidence type="ECO:0000256" key="3">
    <source>
        <dbReference type="ARBA" id="ARBA00004496"/>
    </source>
</evidence>
<dbReference type="Gene3D" id="3.30.40.10">
    <property type="entry name" value="Zinc/RING finger domain, C3HC4 (zinc finger)"/>
    <property type="match status" value="1"/>
</dbReference>
<evidence type="ECO:0000256" key="12">
    <source>
        <dbReference type="ARBA" id="ARBA00023242"/>
    </source>
</evidence>
<feature type="domain" description="RING-type" evidence="15">
    <location>
        <begin position="226"/>
        <end position="267"/>
    </location>
</feature>
<evidence type="ECO:0000256" key="9">
    <source>
        <dbReference type="ARBA" id="ARBA00022771"/>
    </source>
</evidence>
<dbReference type="GO" id="GO:0005634">
    <property type="term" value="C:nucleus"/>
    <property type="evidence" value="ECO:0007669"/>
    <property type="project" value="UniProtKB-SubCell"/>
</dbReference>
<dbReference type="Pfam" id="PF14369">
    <property type="entry name" value="Zn_ribbon_19"/>
    <property type="match status" value="1"/>
</dbReference>
<dbReference type="InterPro" id="IPR001841">
    <property type="entry name" value="Znf_RING"/>
</dbReference>
<evidence type="ECO:0000256" key="14">
    <source>
        <dbReference type="SAM" id="MobiDB-lite"/>
    </source>
</evidence>
<comment type="catalytic activity">
    <reaction evidence="1">
        <text>S-ubiquitinyl-[E2 ubiquitin-conjugating enzyme]-L-cysteine + [acceptor protein]-L-lysine = [E2 ubiquitin-conjugating enzyme]-L-cysteine + N(6)-ubiquitinyl-[acceptor protein]-L-lysine.</text>
        <dbReference type="EC" id="2.3.2.27"/>
    </reaction>
</comment>
<dbReference type="OMA" id="PNSDFTC"/>
<evidence type="ECO:0000256" key="8">
    <source>
        <dbReference type="ARBA" id="ARBA00022723"/>
    </source>
</evidence>
<feature type="region of interest" description="Disordered" evidence="14">
    <location>
        <begin position="96"/>
        <end position="136"/>
    </location>
</feature>
<dbReference type="AlphaFoldDB" id="A0A3P8WAK9"/>
<dbReference type="PANTHER" id="PTHR15710:SF21">
    <property type="entry name" value="E3 UBIQUITIN-PROTEIN LIGASE RNF126"/>
    <property type="match status" value="1"/>
</dbReference>
<dbReference type="FunFam" id="3.30.40.10:FF:000069">
    <property type="entry name" value="E3 ubiquitin-protein ligase RNF115"/>
    <property type="match status" value="1"/>
</dbReference>
<evidence type="ECO:0000256" key="13">
    <source>
        <dbReference type="PROSITE-ProRule" id="PRU00175"/>
    </source>
</evidence>
<sequence length="291" mass="32643">MAEAPTQRCRYFCHFCSSEIRPLLPDYTCPHCKSGFIEELPEERRENAFASTSNSDQTRTAFENMDLQQLLTLSSGYGPLTLGFFDDSFDFRTRVPAEDNRETENRREREMGSRQRYSVTVRRGRHAPRRQGTRQEGVPTLEGIIQQLVNGIIAPTTIANLGMGLWGMLHSNPMDYAWGASGLDEIITQLLNQFENTGPPPADKERIKTLPTISITEEHVGAGLECPVCKEDYSVEESVRQLPCNHLFHNDCIVPWLEQHDSCPVCRKSLSGENTATDPPGLAGMNFSSSS</sequence>
<name>A0A3P8WAK9_CYNSE</name>
<evidence type="ECO:0000256" key="10">
    <source>
        <dbReference type="ARBA" id="ARBA00022786"/>
    </source>
</evidence>
<evidence type="ECO:0000256" key="2">
    <source>
        <dbReference type="ARBA" id="ARBA00004123"/>
    </source>
</evidence>
<dbReference type="Proteomes" id="UP000265120">
    <property type="component" value="Chromosome 20"/>
</dbReference>
<comment type="pathway">
    <text evidence="4">Protein modification; protein ubiquitination.</text>
</comment>
<dbReference type="Ensembl" id="ENSCSET00000022956.1">
    <property type="protein sequence ID" value="ENSCSEP00000022666.1"/>
    <property type="gene ID" value="ENSCSEG00000014439.1"/>
</dbReference>
<evidence type="ECO:0000256" key="4">
    <source>
        <dbReference type="ARBA" id="ARBA00004906"/>
    </source>
</evidence>
<dbReference type="Pfam" id="PF13639">
    <property type="entry name" value="zf-RING_2"/>
    <property type="match status" value="1"/>
</dbReference>
<proteinExistence type="predicted"/>
<evidence type="ECO:0000256" key="6">
    <source>
        <dbReference type="ARBA" id="ARBA00022490"/>
    </source>
</evidence>
<evidence type="ECO:0000256" key="11">
    <source>
        <dbReference type="ARBA" id="ARBA00022833"/>
    </source>
</evidence>
<reference evidence="16" key="3">
    <citation type="submission" date="2025-09" db="UniProtKB">
        <authorList>
            <consortium name="Ensembl"/>
        </authorList>
    </citation>
    <scope>IDENTIFICATION</scope>
</reference>
<organism evidence="16 17">
    <name type="scientific">Cynoglossus semilaevis</name>
    <name type="common">Tongue sole</name>
    <dbReference type="NCBI Taxonomy" id="244447"/>
    <lineage>
        <taxon>Eukaryota</taxon>
        <taxon>Metazoa</taxon>
        <taxon>Chordata</taxon>
        <taxon>Craniata</taxon>
        <taxon>Vertebrata</taxon>
        <taxon>Euteleostomi</taxon>
        <taxon>Actinopterygii</taxon>
        <taxon>Neopterygii</taxon>
        <taxon>Teleostei</taxon>
        <taxon>Neoteleostei</taxon>
        <taxon>Acanthomorphata</taxon>
        <taxon>Carangaria</taxon>
        <taxon>Pleuronectiformes</taxon>
        <taxon>Pleuronectoidei</taxon>
        <taxon>Cynoglossidae</taxon>
        <taxon>Cynoglossinae</taxon>
        <taxon>Cynoglossus</taxon>
    </lineage>
</organism>
<dbReference type="PANTHER" id="PTHR15710">
    <property type="entry name" value="E3 UBIQUITIN-PROTEIN LIGASE PRAJA"/>
    <property type="match status" value="1"/>
</dbReference>
<evidence type="ECO:0000256" key="1">
    <source>
        <dbReference type="ARBA" id="ARBA00000900"/>
    </source>
</evidence>
<dbReference type="GO" id="GO:0005737">
    <property type="term" value="C:cytoplasm"/>
    <property type="evidence" value="ECO:0007669"/>
    <property type="project" value="UniProtKB-SubCell"/>
</dbReference>
<dbReference type="InParanoid" id="A0A3P8WAK9"/>
<dbReference type="InterPro" id="IPR013083">
    <property type="entry name" value="Znf_RING/FYVE/PHD"/>
</dbReference>
<dbReference type="InterPro" id="IPR039525">
    <property type="entry name" value="RNF126-like_zinc-ribbon"/>
</dbReference>
<dbReference type="PROSITE" id="PS50089">
    <property type="entry name" value="ZF_RING_2"/>
    <property type="match status" value="1"/>
</dbReference>
<protein>
    <recommendedName>
        <fullName evidence="5">RING-type E3 ubiquitin transferase</fullName>
        <ecNumber evidence="5">2.3.2.27</ecNumber>
    </recommendedName>
</protein>
<dbReference type="SMART" id="SM00184">
    <property type="entry name" value="RING"/>
    <property type="match status" value="1"/>
</dbReference>
<keyword evidence="12" id="KW-0539">Nucleus</keyword>
<evidence type="ECO:0000313" key="17">
    <source>
        <dbReference type="Proteomes" id="UP000265120"/>
    </source>
</evidence>
<keyword evidence="7" id="KW-0808">Transferase</keyword>
<comment type="subcellular location">
    <subcellularLocation>
        <location evidence="3">Cytoplasm</location>
    </subcellularLocation>
    <subcellularLocation>
        <location evidence="2">Nucleus</location>
    </subcellularLocation>
</comment>
<evidence type="ECO:0000256" key="5">
    <source>
        <dbReference type="ARBA" id="ARBA00012483"/>
    </source>
</evidence>
<evidence type="ECO:0000259" key="15">
    <source>
        <dbReference type="PROSITE" id="PS50089"/>
    </source>
</evidence>
<dbReference type="STRING" id="244447.ENSCSEP00000022666"/>
<reference evidence="16" key="2">
    <citation type="submission" date="2025-08" db="UniProtKB">
        <authorList>
            <consortium name="Ensembl"/>
        </authorList>
    </citation>
    <scope>IDENTIFICATION</scope>
</reference>
<keyword evidence="6" id="KW-0963">Cytoplasm</keyword>
<keyword evidence="11" id="KW-0862">Zinc</keyword>
<reference evidence="16 17" key="1">
    <citation type="journal article" date="2014" name="Nat. Genet.">
        <title>Whole-genome sequence of a flatfish provides insights into ZW sex chromosome evolution and adaptation to a benthic lifestyle.</title>
        <authorList>
            <person name="Chen S."/>
            <person name="Zhang G."/>
            <person name="Shao C."/>
            <person name="Huang Q."/>
            <person name="Liu G."/>
            <person name="Zhang P."/>
            <person name="Song W."/>
            <person name="An N."/>
            <person name="Chalopin D."/>
            <person name="Volff J.N."/>
            <person name="Hong Y."/>
            <person name="Li Q."/>
            <person name="Sha Z."/>
            <person name="Zhou H."/>
            <person name="Xie M."/>
            <person name="Yu Q."/>
            <person name="Liu Y."/>
            <person name="Xiang H."/>
            <person name="Wang N."/>
            <person name="Wu K."/>
            <person name="Yang C."/>
            <person name="Zhou Q."/>
            <person name="Liao X."/>
            <person name="Yang L."/>
            <person name="Hu Q."/>
            <person name="Zhang J."/>
            <person name="Meng L."/>
            <person name="Jin L."/>
            <person name="Tian Y."/>
            <person name="Lian J."/>
            <person name="Yang J."/>
            <person name="Miao G."/>
            <person name="Liu S."/>
            <person name="Liang Z."/>
            <person name="Yan F."/>
            <person name="Li Y."/>
            <person name="Sun B."/>
            <person name="Zhang H."/>
            <person name="Zhang J."/>
            <person name="Zhu Y."/>
            <person name="Du M."/>
            <person name="Zhao Y."/>
            <person name="Schartl M."/>
            <person name="Tang Q."/>
            <person name="Wang J."/>
        </authorList>
    </citation>
    <scope>NUCLEOTIDE SEQUENCE</scope>
</reference>
<dbReference type="FunCoup" id="A0A3P8WAK9">
    <property type="interactions" value="957"/>
</dbReference>
<dbReference type="GeneTree" id="ENSGT00940000157113"/>
<dbReference type="EC" id="2.3.2.27" evidence="5"/>
<keyword evidence="17" id="KW-1185">Reference proteome</keyword>
<keyword evidence="10" id="KW-0833">Ubl conjugation pathway</keyword>
<keyword evidence="8" id="KW-0479">Metal-binding</keyword>
<dbReference type="GO" id="GO:0061630">
    <property type="term" value="F:ubiquitin protein ligase activity"/>
    <property type="evidence" value="ECO:0007669"/>
    <property type="project" value="UniProtKB-EC"/>
</dbReference>
<dbReference type="SUPFAM" id="SSF57850">
    <property type="entry name" value="RING/U-box"/>
    <property type="match status" value="1"/>
</dbReference>
<dbReference type="GO" id="GO:0008270">
    <property type="term" value="F:zinc ion binding"/>
    <property type="evidence" value="ECO:0007669"/>
    <property type="project" value="UniProtKB-KW"/>
</dbReference>